<dbReference type="CDD" id="cd00167">
    <property type="entry name" value="SANT"/>
    <property type="match status" value="1"/>
</dbReference>
<feature type="compositionally biased region" description="Acidic residues" evidence="1">
    <location>
        <begin position="321"/>
        <end position="344"/>
    </location>
</feature>
<feature type="region of interest" description="Disordered" evidence="1">
    <location>
        <begin position="316"/>
        <end position="358"/>
    </location>
</feature>
<keyword evidence="3" id="KW-1185">Reference proteome</keyword>
<gene>
    <name evidence="2" type="ORF">Scep_022061</name>
</gene>
<dbReference type="InterPro" id="IPR001005">
    <property type="entry name" value="SANT/Myb"/>
</dbReference>
<dbReference type="EMBL" id="JBBNAG010000009">
    <property type="protein sequence ID" value="KAK9105217.1"/>
    <property type="molecule type" value="Genomic_DNA"/>
</dbReference>
<evidence type="ECO:0008006" key="4">
    <source>
        <dbReference type="Google" id="ProtNLM"/>
    </source>
</evidence>
<dbReference type="AlphaFoldDB" id="A0AAP0F7A7"/>
<evidence type="ECO:0000313" key="3">
    <source>
        <dbReference type="Proteomes" id="UP001419268"/>
    </source>
</evidence>
<evidence type="ECO:0000313" key="2">
    <source>
        <dbReference type="EMBL" id="KAK9105217.1"/>
    </source>
</evidence>
<organism evidence="2 3">
    <name type="scientific">Stephania cephalantha</name>
    <dbReference type="NCBI Taxonomy" id="152367"/>
    <lineage>
        <taxon>Eukaryota</taxon>
        <taxon>Viridiplantae</taxon>
        <taxon>Streptophyta</taxon>
        <taxon>Embryophyta</taxon>
        <taxon>Tracheophyta</taxon>
        <taxon>Spermatophyta</taxon>
        <taxon>Magnoliopsida</taxon>
        <taxon>Ranunculales</taxon>
        <taxon>Menispermaceae</taxon>
        <taxon>Menispermoideae</taxon>
        <taxon>Cissampelideae</taxon>
        <taxon>Stephania</taxon>
    </lineage>
</organism>
<comment type="caution">
    <text evidence="2">The sequence shown here is derived from an EMBL/GenBank/DDBJ whole genome shotgun (WGS) entry which is preliminary data.</text>
</comment>
<accession>A0AAP0F7A7</accession>
<feature type="region of interest" description="Disordered" evidence="1">
    <location>
        <begin position="455"/>
        <end position="476"/>
    </location>
</feature>
<dbReference type="Proteomes" id="UP001419268">
    <property type="component" value="Unassembled WGS sequence"/>
</dbReference>
<proteinExistence type="predicted"/>
<reference evidence="2 3" key="1">
    <citation type="submission" date="2024-01" db="EMBL/GenBank/DDBJ databases">
        <title>Genome assemblies of Stephania.</title>
        <authorList>
            <person name="Yang L."/>
        </authorList>
    </citation>
    <scope>NUCLEOTIDE SEQUENCE [LARGE SCALE GENOMIC DNA]</scope>
    <source>
        <strain evidence="2">JXDWG</strain>
        <tissue evidence="2">Leaf</tissue>
    </source>
</reference>
<evidence type="ECO:0000256" key="1">
    <source>
        <dbReference type="SAM" id="MobiDB-lite"/>
    </source>
</evidence>
<dbReference type="PANTHER" id="PTHR46872">
    <property type="entry name" value="DNA BINDING PROTEIN"/>
    <property type="match status" value="1"/>
</dbReference>
<dbReference type="PANTHER" id="PTHR46872:SF10">
    <property type="entry name" value="MYB-LIKE DOMAIN-CONTAINING PROTEIN"/>
    <property type="match status" value="1"/>
</dbReference>
<sequence length="535" mass="59429">MAFKRPFGEESFDLPSKHPRQFDCSNEPTPFAEVADNVPHNGVSHEPLVSVPGAEGGFDKSECMEMVVDGVATDFACTDEDFELNEPLSASSLSPVTSSASEEDSKVEAVGELSFYPVYFESEQHTRGLVENGQVYPFPLDLPPRRLVSIGTDHQADVPVWSGERIKSKFDGFDDNSLEQVMGTCIIPMPSSEALISDGDTVGKGKTDCCCLDMGSIRCVRQHIMEARESLSEILGREKFAQLGFDDTGEEVARNWNEEDEQVFHEVVLSNPASLGKNFWHHLTMVFPSRTKMELVSYYFNVFVLQRRAEQNRLDPLNIDSDNDEWQGNDDGYEVDSSEEDEDSVIQSPAEQDESAYANDFNEVDEDGEEIDDNDGKNNVVSGVVLDKGEKVACKQTRKPPSHCNPMLPNEHDHGCEEDNDFQDDSCTSYEFQPNKVETCGPAAVVATMTCHRWPESEQQRKQPSQGSGEGLSNVASNHDYGIEPCDAVIWDVGYLSRPKGDVDLVPTCHMIKEVFGEEAWNNKERDGRASAGLS</sequence>
<name>A0AAP0F7A7_9MAGN</name>
<protein>
    <recommendedName>
        <fullName evidence="4">ELM2 domain-containing protein</fullName>
    </recommendedName>
</protein>
<feature type="region of interest" description="Disordered" evidence="1">
    <location>
        <begin position="1"/>
        <end position="20"/>
    </location>
</feature>